<reference evidence="8" key="1">
    <citation type="journal article" date="2023" name="Mol. Biol. Evol.">
        <title>Third-Generation Sequencing Reveals the Adaptive Role of the Epigenome in Three Deep-Sea Polychaetes.</title>
        <authorList>
            <person name="Perez M."/>
            <person name="Aroh O."/>
            <person name="Sun Y."/>
            <person name="Lan Y."/>
            <person name="Juniper S.K."/>
            <person name="Young C.R."/>
            <person name="Angers B."/>
            <person name="Qian P.Y."/>
        </authorList>
    </citation>
    <scope>NUCLEOTIDE SEQUENCE</scope>
    <source>
        <strain evidence="8">R07B-5</strain>
    </source>
</reference>
<feature type="signal peptide" evidence="6">
    <location>
        <begin position="1"/>
        <end position="20"/>
    </location>
</feature>
<organism evidence="8 9">
    <name type="scientific">Ridgeia piscesae</name>
    <name type="common">Tubeworm</name>
    <dbReference type="NCBI Taxonomy" id="27915"/>
    <lineage>
        <taxon>Eukaryota</taxon>
        <taxon>Metazoa</taxon>
        <taxon>Spiralia</taxon>
        <taxon>Lophotrochozoa</taxon>
        <taxon>Annelida</taxon>
        <taxon>Polychaeta</taxon>
        <taxon>Sedentaria</taxon>
        <taxon>Canalipalpata</taxon>
        <taxon>Sabellida</taxon>
        <taxon>Siboglinidae</taxon>
        <taxon>Ridgeia</taxon>
    </lineage>
</organism>
<dbReference type="PANTHER" id="PTHR11640">
    <property type="entry name" value="NEPHRIN"/>
    <property type="match status" value="1"/>
</dbReference>
<dbReference type="SUPFAM" id="SSF48726">
    <property type="entry name" value="Immunoglobulin"/>
    <property type="match status" value="1"/>
</dbReference>
<keyword evidence="2" id="KW-0472">Membrane</keyword>
<dbReference type="InterPro" id="IPR051275">
    <property type="entry name" value="Cell_adhesion_signaling"/>
</dbReference>
<keyword evidence="3" id="KW-1015">Disulfide bond</keyword>
<dbReference type="GO" id="GO:0005886">
    <property type="term" value="C:plasma membrane"/>
    <property type="evidence" value="ECO:0007669"/>
    <property type="project" value="TreeGrafter"/>
</dbReference>
<feature type="chain" id="PRO_5042257826" description="Immunoglobulin domain-containing protein" evidence="6">
    <location>
        <begin position="21"/>
        <end position="236"/>
    </location>
</feature>
<dbReference type="PANTHER" id="PTHR11640:SF31">
    <property type="entry name" value="IRREGULAR CHIASM C-ROUGHEST PROTEIN-RELATED"/>
    <property type="match status" value="1"/>
</dbReference>
<keyword evidence="4" id="KW-0325">Glycoprotein</keyword>
<name>A0AAD9JB82_RIDPI</name>
<dbReference type="InterPro" id="IPR036179">
    <property type="entry name" value="Ig-like_dom_sf"/>
</dbReference>
<evidence type="ECO:0000256" key="4">
    <source>
        <dbReference type="ARBA" id="ARBA00023180"/>
    </source>
</evidence>
<keyword evidence="6" id="KW-0732">Signal</keyword>
<keyword evidence="9" id="KW-1185">Reference proteome</keyword>
<evidence type="ECO:0000259" key="7">
    <source>
        <dbReference type="SMART" id="SM00409"/>
    </source>
</evidence>
<evidence type="ECO:0000256" key="2">
    <source>
        <dbReference type="ARBA" id="ARBA00023136"/>
    </source>
</evidence>
<dbReference type="EMBL" id="JAODUO010002988">
    <property type="protein sequence ID" value="KAK2149376.1"/>
    <property type="molecule type" value="Genomic_DNA"/>
</dbReference>
<keyword evidence="5" id="KW-0393">Immunoglobulin domain</keyword>
<sequence length="236" mass="26221">MLKSRHVILYTLCFVAVVCGQLTKSPENVAGLVGSSATLRCAGTDLSWEEYVSDPTGSAVTISFQATVVEPNKYDLITEPTGTYDLTIKSIELTQGGRYKCKAFLDPTSYTYAQVITFSAFDPTCTSNTTNNEAVEGQYIEYSCERKYQGNLTPKMKWRDLSSGEDVKAKDESSAGTVKFSFVVEMKPSHNGDSFTCQTYFDKPQSRYGVADNIPINNNAFNVLYTSQRLNVYCKY</sequence>
<proteinExistence type="predicted"/>
<dbReference type="AlphaFoldDB" id="A0AAD9JB82"/>
<dbReference type="InterPro" id="IPR003599">
    <property type="entry name" value="Ig_sub"/>
</dbReference>
<accession>A0AAD9JB82</accession>
<gene>
    <name evidence="8" type="ORF">NP493_2996g00000</name>
</gene>
<dbReference type="Proteomes" id="UP001209878">
    <property type="component" value="Unassembled WGS sequence"/>
</dbReference>
<dbReference type="InterPro" id="IPR013783">
    <property type="entry name" value="Ig-like_fold"/>
</dbReference>
<evidence type="ECO:0000256" key="1">
    <source>
        <dbReference type="ARBA" id="ARBA00004479"/>
    </source>
</evidence>
<dbReference type="GO" id="GO:0050839">
    <property type="term" value="F:cell adhesion molecule binding"/>
    <property type="evidence" value="ECO:0007669"/>
    <property type="project" value="TreeGrafter"/>
</dbReference>
<evidence type="ECO:0000256" key="6">
    <source>
        <dbReference type="SAM" id="SignalP"/>
    </source>
</evidence>
<evidence type="ECO:0000313" key="9">
    <source>
        <dbReference type="Proteomes" id="UP001209878"/>
    </source>
</evidence>
<evidence type="ECO:0000256" key="3">
    <source>
        <dbReference type="ARBA" id="ARBA00023157"/>
    </source>
</evidence>
<evidence type="ECO:0000256" key="5">
    <source>
        <dbReference type="ARBA" id="ARBA00023319"/>
    </source>
</evidence>
<evidence type="ECO:0000313" key="8">
    <source>
        <dbReference type="EMBL" id="KAK2149376.1"/>
    </source>
</evidence>
<comment type="caution">
    <text evidence="8">The sequence shown here is derived from an EMBL/GenBank/DDBJ whole genome shotgun (WGS) entry which is preliminary data.</text>
</comment>
<feature type="domain" description="Immunoglobulin" evidence="7">
    <location>
        <begin position="26"/>
        <end position="118"/>
    </location>
</feature>
<protein>
    <recommendedName>
        <fullName evidence="7">Immunoglobulin domain-containing protein</fullName>
    </recommendedName>
</protein>
<dbReference type="SMART" id="SM00409">
    <property type="entry name" value="IG"/>
    <property type="match status" value="1"/>
</dbReference>
<dbReference type="GO" id="GO:0005911">
    <property type="term" value="C:cell-cell junction"/>
    <property type="evidence" value="ECO:0007669"/>
    <property type="project" value="TreeGrafter"/>
</dbReference>
<dbReference type="Gene3D" id="2.60.40.10">
    <property type="entry name" value="Immunoglobulins"/>
    <property type="match status" value="1"/>
</dbReference>
<comment type="subcellular location">
    <subcellularLocation>
        <location evidence="1">Membrane</location>
        <topology evidence="1">Single-pass type I membrane protein</topology>
    </subcellularLocation>
</comment>
<dbReference type="GO" id="GO:0098609">
    <property type="term" value="P:cell-cell adhesion"/>
    <property type="evidence" value="ECO:0007669"/>
    <property type="project" value="TreeGrafter"/>
</dbReference>